<proteinExistence type="predicted"/>
<organism evidence="2 3">
    <name type="scientific">Bacteroides ovatus</name>
    <dbReference type="NCBI Taxonomy" id="28116"/>
    <lineage>
        <taxon>Bacteria</taxon>
        <taxon>Pseudomonadati</taxon>
        <taxon>Bacteroidota</taxon>
        <taxon>Bacteroidia</taxon>
        <taxon>Bacteroidales</taxon>
        <taxon>Bacteroidaceae</taxon>
        <taxon>Bacteroides</taxon>
    </lineage>
</organism>
<keyword evidence="1" id="KW-0175">Coiled coil</keyword>
<dbReference type="Proteomes" id="UP001214017">
    <property type="component" value="Unassembled WGS sequence"/>
</dbReference>
<protein>
    <submittedName>
        <fullName evidence="2">Uncharacterized protein</fullName>
    </submittedName>
</protein>
<sequence length="41" mass="4968">MEMKDEIKLKELENEKKRLDNQKELIELVKEFIKGTLHNIV</sequence>
<reference evidence="2" key="1">
    <citation type="submission" date="2022-10" db="EMBL/GenBank/DDBJ databases">
        <title>Human gut microbiome strain richness.</title>
        <authorList>
            <person name="Chen-Liaw A."/>
        </authorList>
    </citation>
    <scope>NUCLEOTIDE SEQUENCE</scope>
    <source>
        <strain evidence="2">F7_m1001271B151109d0_201107</strain>
    </source>
</reference>
<evidence type="ECO:0000256" key="1">
    <source>
        <dbReference type="SAM" id="Coils"/>
    </source>
</evidence>
<dbReference type="RefSeq" id="WP_255342288.1">
    <property type="nucleotide sequence ID" value="NZ_CAAKNR010000111.1"/>
</dbReference>
<dbReference type="EMBL" id="JAQNWR010000004">
    <property type="protein sequence ID" value="MDC2407962.1"/>
    <property type="molecule type" value="Genomic_DNA"/>
</dbReference>
<evidence type="ECO:0000313" key="3">
    <source>
        <dbReference type="Proteomes" id="UP001214017"/>
    </source>
</evidence>
<accession>A0AAP3SQ35</accession>
<dbReference type="AlphaFoldDB" id="A0AAP3SQ35"/>
<feature type="coiled-coil region" evidence="1">
    <location>
        <begin position="2"/>
        <end position="29"/>
    </location>
</feature>
<name>A0AAP3SQ35_BACOV</name>
<evidence type="ECO:0000313" key="2">
    <source>
        <dbReference type="EMBL" id="MDC2407962.1"/>
    </source>
</evidence>
<comment type="caution">
    <text evidence="2">The sequence shown here is derived from an EMBL/GenBank/DDBJ whole genome shotgun (WGS) entry which is preliminary data.</text>
</comment>
<gene>
    <name evidence="2" type="ORF">PO240_08790</name>
</gene>